<dbReference type="RefSeq" id="WP_075083230.1">
    <property type="nucleotide sequence ID" value="NZ_CP042912.1"/>
</dbReference>
<evidence type="ECO:0000259" key="2">
    <source>
        <dbReference type="Pfam" id="PF21027"/>
    </source>
</evidence>
<dbReference type="InterPro" id="IPR011483">
    <property type="entry name" value="Sde182_NH-like"/>
</dbReference>
<proteinExistence type="predicted"/>
<evidence type="ECO:0000313" key="4">
    <source>
        <dbReference type="Proteomes" id="UP000322214"/>
    </source>
</evidence>
<dbReference type="GO" id="GO:0016799">
    <property type="term" value="F:hydrolase activity, hydrolyzing N-glycosyl compounds"/>
    <property type="evidence" value="ECO:0007669"/>
    <property type="project" value="InterPro"/>
</dbReference>
<sequence>MNILRTLLGFFLALVVLSDGSGEAMAEKPRMVVLTDVSTWETDDHESLIRLMAHADLFEIEGLVMTTGYSISTLNKSPEKDFINIIRGVVDAYEKDLPNLMKRSGQTGHAHDDGVQKVGYWPSADYLRDRIVIGSPNRGIKFIGDDNNSAGSELLINLADEEDDRPLFVGIWGGGNTLAQAIHKVKKDRSPTDYKKFLNKLRVYAITDQDRSYKGEGHEISSHGWIYEQTGSDLEFIWDEAAWKQHNGIGKSNWDQYAQHIQGHGNLGSQYPKYKYGVEGDTPAFLFLMPNGLNDPDDPTQSSWGGNFVHKDGGLWREAKSCAANFKQTYPAAFNNFAARMDWAKDGKGNRNPVLSLNGDISLDVLTKTAEPGSKVTLNASATTDPDGDELRFKWWVQGDAGDYSGKVELSGSDTHEVTVEVPAAAAGRSFHVICEVTDNGTHNLSSYRRVIFQATGETVAGVASAQKQTAMTDAAAKNQSMAEWLRVYIPSNYAGTEVVAHGGGAWFQAKLAEPELVASWADWKEEVLTLKDVEAHSLTEGESLFVSETSKTKWAEHANVTFYEGVGYYIDGYEASTMSSWDVAKTTMIQFTGDSDGFVAAMAKAKQESPSASMPKEVSFRQWLFEFLPTQYPDAQMVDHTHWLQAKIGNGVTANWTEWTEEDSTFKAMEAHNLVAGKSMFVEQKGAKNKEWAEHPAVTYYEGAGYYISGYDPTTMSDWDGKALSVIQFDGESKDLARTIGMGWARRQSFAGWLYHYLPAKFPNARMTDHGKWKQAHITDGDVASWEEWTVEGVTLKYIEDHSLAQGKSFFIEKATKTPWADHAAVTYYPGVGYYCTGYDSATMSDWNVEGLTLIQFDGDSKEIVEAIVKGWK</sequence>
<dbReference type="Proteomes" id="UP000322214">
    <property type="component" value="Chromosome"/>
</dbReference>
<name>A0A5B9PAS7_9BACT</name>
<dbReference type="KEGG" id="mff:MFFC18_14640"/>
<evidence type="ECO:0008006" key="5">
    <source>
        <dbReference type="Google" id="ProtNLM"/>
    </source>
</evidence>
<dbReference type="Gene3D" id="2.60.40.10">
    <property type="entry name" value="Immunoglobulins"/>
    <property type="match status" value="1"/>
</dbReference>
<dbReference type="InterPro" id="IPR048527">
    <property type="entry name" value="Sde182_C"/>
</dbReference>
<dbReference type="InterPro" id="IPR013783">
    <property type="entry name" value="Ig-like_fold"/>
</dbReference>
<dbReference type="STRING" id="980251.GCA_001642875_00437"/>
<dbReference type="Gene3D" id="3.90.245.10">
    <property type="entry name" value="Ribonucleoside hydrolase-like"/>
    <property type="match status" value="1"/>
</dbReference>
<organism evidence="3 4">
    <name type="scientific">Mariniblastus fucicola</name>
    <dbReference type="NCBI Taxonomy" id="980251"/>
    <lineage>
        <taxon>Bacteria</taxon>
        <taxon>Pseudomonadati</taxon>
        <taxon>Planctomycetota</taxon>
        <taxon>Planctomycetia</taxon>
        <taxon>Pirellulales</taxon>
        <taxon>Pirellulaceae</taxon>
        <taxon>Mariniblastus</taxon>
    </lineage>
</organism>
<dbReference type="AlphaFoldDB" id="A0A5B9PAS7"/>
<dbReference type="EMBL" id="CP042912">
    <property type="protein sequence ID" value="QEG21606.1"/>
    <property type="molecule type" value="Genomic_DNA"/>
</dbReference>
<evidence type="ECO:0000313" key="3">
    <source>
        <dbReference type="EMBL" id="QEG21606.1"/>
    </source>
</evidence>
<dbReference type="InterPro" id="IPR036452">
    <property type="entry name" value="Ribo_hydro-like"/>
</dbReference>
<feature type="domain" description="Cellulose-binding Sde182 C-terminal" evidence="2">
    <location>
        <begin position="375"/>
        <end position="454"/>
    </location>
</feature>
<gene>
    <name evidence="3" type="ORF">MFFC18_14640</name>
</gene>
<accession>A0A5B9PAS7</accession>
<dbReference type="Pfam" id="PF07632">
    <property type="entry name" value="Sde182_NH-like"/>
    <property type="match status" value="1"/>
</dbReference>
<evidence type="ECO:0000259" key="1">
    <source>
        <dbReference type="Pfam" id="PF07632"/>
    </source>
</evidence>
<dbReference type="Pfam" id="PF21027">
    <property type="entry name" value="Sde0182_C"/>
    <property type="match status" value="1"/>
</dbReference>
<protein>
    <recommendedName>
        <fullName evidence="5">Ig-like domain-containing protein</fullName>
    </recommendedName>
</protein>
<feature type="domain" description="Cellulose-binding Sde182 nucleoside hydrolase-like" evidence="1">
    <location>
        <begin position="30"/>
        <end position="308"/>
    </location>
</feature>
<keyword evidence="4" id="KW-1185">Reference proteome</keyword>
<reference evidence="3 4" key="1">
    <citation type="submission" date="2019-08" db="EMBL/GenBank/DDBJ databases">
        <title>Deep-cultivation of Planctomycetes and their phenomic and genomic characterization uncovers novel biology.</title>
        <authorList>
            <person name="Wiegand S."/>
            <person name="Jogler M."/>
            <person name="Boedeker C."/>
            <person name="Pinto D."/>
            <person name="Vollmers J."/>
            <person name="Rivas-Marin E."/>
            <person name="Kohn T."/>
            <person name="Peeters S.H."/>
            <person name="Heuer A."/>
            <person name="Rast P."/>
            <person name="Oberbeckmann S."/>
            <person name="Bunk B."/>
            <person name="Jeske O."/>
            <person name="Meyerdierks A."/>
            <person name="Storesund J.E."/>
            <person name="Kallscheuer N."/>
            <person name="Luecker S."/>
            <person name="Lage O.M."/>
            <person name="Pohl T."/>
            <person name="Merkel B.J."/>
            <person name="Hornburger P."/>
            <person name="Mueller R.-W."/>
            <person name="Bruemmer F."/>
            <person name="Labrenz M."/>
            <person name="Spormann A.M."/>
            <person name="Op den Camp H."/>
            <person name="Overmann J."/>
            <person name="Amann R."/>
            <person name="Jetten M.S.M."/>
            <person name="Mascher T."/>
            <person name="Medema M.H."/>
            <person name="Devos D.P."/>
            <person name="Kaster A.-K."/>
            <person name="Ovreas L."/>
            <person name="Rohde M."/>
            <person name="Galperin M.Y."/>
            <person name="Jogler C."/>
        </authorList>
    </citation>
    <scope>NUCLEOTIDE SEQUENCE [LARGE SCALE GENOMIC DNA]</scope>
    <source>
        <strain evidence="3 4">FC18</strain>
    </source>
</reference>